<gene>
    <name evidence="2" type="ORF">GC105_09540</name>
</gene>
<dbReference type="EMBL" id="WHNX01000013">
    <property type="protein sequence ID" value="MPW26032.1"/>
    <property type="molecule type" value="Genomic_DNA"/>
</dbReference>
<keyword evidence="1" id="KW-0472">Membrane</keyword>
<feature type="transmembrane region" description="Helical" evidence="1">
    <location>
        <begin position="6"/>
        <end position="26"/>
    </location>
</feature>
<evidence type="ECO:0000313" key="2">
    <source>
        <dbReference type="EMBL" id="MPW26032.1"/>
    </source>
</evidence>
<feature type="transmembrane region" description="Helical" evidence="1">
    <location>
        <begin position="150"/>
        <end position="170"/>
    </location>
</feature>
<accession>A0A6A7K9G2</accession>
<dbReference type="Proteomes" id="UP000440004">
    <property type="component" value="Unassembled WGS sequence"/>
</dbReference>
<dbReference type="Pfam" id="PF04298">
    <property type="entry name" value="Zn_peptidase_2"/>
    <property type="match status" value="1"/>
</dbReference>
<protein>
    <submittedName>
        <fullName evidence="2">Peptidase</fullName>
    </submittedName>
</protein>
<dbReference type="PANTHER" id="PTHR36434:SF1">
    <property type="entry name" value="MEMBRANE PROTEASE YUGP-RELATED"/>
    <property type="match status" value="1"/>
</dbReference>
<keyword evidence="1" id="KW-0812">Transmembrane</keyword>
<dbReference type="RefSeq" id="WP_152804123.1">
    <property type="nucleotide sequence ID" value="NZ_WHNX01000013.1"/>
</dbReference>
<keyword evidence="3" id="KW-1185">Reference proteome</keyword>
<feature type="transmembrane region" description="Helical" evidence="1">
    <location>
        <begin position="199"/>
        <end position="219"/>
    </location>
</feature>
<reference evidence="2 3" key="1">
    <citation type="submission" date="2019-10" db="EMBL/GenBank/DDBJ databases">
        <title>Alkalibaculum tamaniensis sp.nov., a new alkaliphilic acetogen, isolated on methoxylated aromatics from a mud volcano.</title>
        <authorList>
            <person name="Khomyakova M.A."/>
            <person name="Merkel A.Y."/>
            <person name="Bonch-Osmolovskaya E.A."/>
            <person name="Slobodkin A.I."/>
        </authorList>
    </citation>
    <scope>NUCLEOTIDE SEQUENCE [LARGE SCALE GENOMIC DNA]</scope>
    <source>
        <strain evidence="2 3">M08DMB</strain>
    </source>
</reference>
<organism evidence="2 3">
    <name type="scientific">Alkalibaculum sporogenes</name>
    <dbReference type="NCBI Taxonomy" id="2655001"/>
    <lineage>
        <taxon>Bacteria</taxon>
        <taxon>Bacillati</taxon>
        <taxon>Bacillota</taxon>
        <taxon>Clostridia</taxon>
        <taxon>Eubacteriales</taxon>
        <taxon>Eubacteriaceae</taxon>
        <taxon>Alkalibaculum</taxon>
    </lineage>
</organism>
<keyword evidence="1" id="KW-1133">Transmembrane helix</keyword>
<comment type="caution">
    <text evidence="2">The sequence shown here is derived from an EMBL/GenBank/DDBJ whole genome shotgun (WGS) entry which is preliminary data.</text>
</comment>
<dbReference type="PANTHER" id="PTHR36434">
    <property type="entry name" value="MEMBRANE PROTEASE YUGP-RELATED"/>
    <property type="match status" value="1"/>
</dbReference>
<feature type="transmembrane region" description="Helical" evidence="1">
    <location>
        <begin position="122"/>
        <end position="144"/>
    </location>
</feature>
<evidence type="ECO:0000256" key="1">
    <source>
        <dbReference type="SAM" id="Phobius"/>
    </source>
</evidence>
<name>A0A6A7K9G2_9FIRM</name>
<sequence length="229" mass="25368">MFYPMFLYPSMIILLPGLILAAYAQFKVKTTYNKYLKVANQRGITGAETASRILKKNGIYDVTVEQVGGKLSDHYDPTKKKLRLSNEVYNGRSIASIAIAAHEVGHAIQHNKSYAPLTLRSTIAPVVGFTSNSAWFLFFIGILFNFPQLMTLGILFFASAVIFNIVTLPVEFNASSRALTQLESEYLVYDDEGIGVKKVLNAAALTYVAATIVAFLQLLRMVLLRGSRD</sequence>
<proteinExistence type="predicted"/>
<evidence type="ECO:0000313" key="3">
    <source>
        <dbReference type="Proteomes" id="UP000440004"/>
    </source>
</evidence>
<dbReference type="InterPro" id="IPR007395">
    <property type="entry name" value="Zn_peptidase_2"/>
</dbReference>
<dbReference type="AlphaFoldDB" id="A0A6A7K9G2"/>